<dbReference type="EMBL" id="KQ434872">
    <property type="protein sequence ID" value="KZC09615.1"/>
    <property type="molecule type" value="Genomic_DNA"/>
</dbReference>
<dbReference type="Proteomes" id="UP000076502">
    <property type="component" value="Unassembled WGS sequence"/>
</dbReference>
<evidence type="ECO:0000313" key="4">
    <source>
        <dbReference type="Proteomes" id="UP000076502"/>
    </source>
</evidence>
<dbReference type="STRING" id="178035.A0A154PCJ1"/>
<dbReference type="OrthoDB" id="419631at2759"/>
<evidence type="ECO:0000256" key="2">
    <source>
        <dbReference type="SAM" id="MobiDB-lite"/>
    </source>
</evidence>
<reference evidence="3 4" key="1">
    <citation type="submission" date="2015-07" db="EMBL/GenBank/DDBJ databases">
        <title>The genome of Dufourea novaeangliae.</title>
        <authorList>
            <person name="Pan H."/>
            <person name="Kapheim K."/>
        </authorList>
    </citation>
    <scope>NUCLEOTIDE SEQUENCE [LARGE SCALE GENOMIC DNA]</scope>
    <source>
        <strain evidence="3">0120121106</strain>
        <tissue evidence="3">Whole body</tissue>
    </source>
</reference>
<feature type="coiled-coil region" evidence="1">
    <location>
        <begin position="543"/>
        <end position="601"/>
    </location>
</feature>
<feature type="region of interest" description="Disordered" evidence="2">
    <location>
        <begin position="664"/>
        <end position="698"/>
    </location>
</feature>
<keyword evidence="1" id="KW-0175">Coiled coil</keyword>
<organism evidence="3 4">
    <name type="scientific">Dufourea novaeangliae</name>
    <name type="common">Sweat bee</name>
    <dbReference type="NCBI Taxonomy" id="178035"/>
    <lineage>
        <taxon>Eukaryota</taxon>
        <taxon>Metazoa</taxon>
        <taxon>Ecdysozoa</taxon>
        <taxon>Arthropoda</taxon>
        <taxon>Hexapoda</taxon>
        <taxon>Insecta</taxon>
        <taxon>Pterygota</taxon>
        <taxon>Neoptera</taxon>
        <taxon>Endopterygota</taxon>
        <taxon>Hymenoptera</taxon>
        <taxon>Apocrita</taxon>
        <taxon>Aculeata</taxon>
        <taxon>Apoidea</taxon>
        <taxon>Anthophila</taxon>
        <taxon>Halictidae</taxon>
        <taxon>Rophitinae</taxon>
        <taxon>Dufourea</taxon>
    </lineage>
</organism>
<sequence>MEKSGRFNDNKSAVSAECSLSISSKSTGNVVAIFSTPQPPRTKITTRPCSKTKLRALVSSCDSKLKYKSEHQLADLQIECENKNKTIQEHEKHMEEMKEGQRNLESQLEELRRKQTEVDDQYRKDIETMATLQLEVLNNYDEQHQAEMENLRCQFLEISEEKEDEIRARKTMEGDLRNRIEDLTKSITILESELEMKKQANKEKVQMLETKIEKLVMKLEKLNETHKQEVSSLEQEKSDLNSCISSLTDQIAECEERLRKTIADSDKKVSESYVHKMHTSLEYCFLNIYQELQLIFNVRYSMESFGQSLQMELDRAETELAEKKEELRALKDQIRAEAAEMVARRKRFEVIMAENQASVAALAKRLAQSNAEVERLQRELKRGEDCINEHRNLLNIMRNNSQMVHVQVHALMEQLDVKKGLVNQLEVESLSEVEAIRSIFEAKIEDLRQIVSKEVTKLQADCEAKDAQNIEMKNQLHEMANHLNGAQDMLLELEERNDAQELEISRANLLSCKLNEQLKKSNLAVEETNQLLDTQSIKHKAAIDEVNKRIQELSNTIKALEKMDGVAQDKTEAFEEEKVRRETAEEEVKKILEHNARLTKDHQEISKKYAELIGHQNHRQRIKHVSQLKDKINQLEQDLHVKAKKIEQQQKTIEKLKMEEKRMHNKGKENVIGVSKNAHTTPVSSPLKPLTPLRNRND</sequence>
<accession>A0A154PCJ1</accession>
<feature type="coiled-coil region" evidence="1">
    <location>
        <begin position="306"/>
        <end position="393"/>
    </location>
</feature>
<feature type="coiled-coil region" evidence="1">
    <location>
        <begin position="476"/>
        <end position="510"/>
    </location>
</feature>
<proteinExistence type="predicted"/>
<dbReference type="AlphaFoldDB" id="A0A154PCJ1"/>
<gene>
    <name evidence="3" type="ORF">WN55_01323</name>
</gene>
<feature type="coiled-coil region" evidence="1">
    <location>
        <begin position="73"/>
        <end position="264"/>
    </location>
</feature>
<keyword evidence="4" id="KW-1185">Reference proteome</keyword>
<name>A0A154PCJ1_DUFNO</name>
<evidence type="ECO:0000313" key="3">
    <source>
        <dbReference type="EMBL" id="KZC09615.1"/>
    </source>
</evidence>
<protein>
    <submittedName>
        <fullName evidence="3">Laminin-like protein epi-1</fullName>
    </submittedName>
</protein>
<evidence type="ECO:0000256" key="1">
    <source>
        <dbReference type="SAM" id="Coils"/>
    </source>
</evidence>